<evidence type="ECO:0000313" key="3">
    <source>
        <dbReference type="Proteomes" id="UP000274909"/>
    </source>
</evidence>
<dbReference type="PROSITE" id="PS51257">
    <property type="entry name" value="PROKAR_LIPOPROTEIN"/>
    <property type="match status" value="1"/>
</dbReference>
<dbReference type="Pfam" id="PF01547">
    <property type="entry name" value="SBP_bac_1"/>
    <property type="match status" value="1"/>
</dbReference>
<organism evidence="2 3">
    <name type="scientific">Labedella endophytica</name>
    <dbReference type="NCBI Taxonomy" id="1523160"/>
    <lineage>
        <taxon>Bacteria</taxon>
        <taxon>Bacillati</taxon>
        <taxon>Actinomycetota</taxon>
        <taxon>Actinomycetes</taxon>
        <taxon>Micrococcales</taxon>
        <taxon>Microbacteriaceae</taxon>
        <taxon>Labedella</taxon>
    </lineage>
</organism>
<feature type="signal peptide" evidence="1">
    <location>
        <begin position="1"/>
        <end position="25"/>
    </location>
</feature>
<gene>
    <name evidence="2" type="ORF">ELQ94_02905</name>
</gene>
<keyword evidence="3" id="KW-1185">Reference proteome</keyword>
<comment type="caution">
    <text evidence="2">The sequence shown here is derived from an EMBL/GenBank/DDBJ whole genome shotgun (WGS) entry which is preliminary data.</text>
</comment>
<dbReference type="AlphaFoldDB" id="A0A3S0VIR3"/>
<dbReference type="EMBL" id="RZGZ01000001">
    <property type="protein sequence ID" value="RUR03506.1"/>
    <property type="molecule type" value="Genomic_DNA"/>
</dbReference>
<dbReference type="Proteomes" id="UP000274909">
    <property type="component" value="Unassembled WGS sequence"/>
</dbReference>
<dbReference type="RefSeq" id="WP_127046963.1">
    <property type="nucleotide sequence ID" value="NZ_RZGZ01000001.1"/>
</dbReference>
<sequence length="455" mass="48655">MKMLAKRWMAGTVAVVTVAGLAACATGDADSDGTVDGPVTISVGGMPTTERPEERAFFQNRIEEFEKANPDITIEGEETRYDVNTFNALLAGGGLPTLINVPFTEMQGLISRQQVLDVTPYTSESEVLSQLNPRVQEVVSSDDKIYGVPWTAYTMSLLYNRDLFAAAGLDPDAPPTTWDEVREAAVAITESTDAQGFGSMTTENAGGWAAATMAYSFGGLVENEEGTEATVDTDAMREVLEFYQTLRWEDNVFGDNFLLNYDDASQQFAAGNIGMFLQGSDAYPRMVDSLGMTPDSVGIAPLPQESNGLGTLAGGTVAVITPTATEAEAAAAIKWIEFHRFEKYSSEEAARAEAEAGVAEGVTVGSPESPVVDEAVYATYLSWIDDLINVPRENFTVFLDSVETLPLVPEPATKAQEVYALLDPVVQAVLTREDADIPALLESAQSAAQSAIDAG</sequence>
<evidence type="ECO:0000313" key="2">
    <source>
        <dbReference type="EMBL" id="RUR03506.1"/>
    </source>
</evidence>
<dbReference type="OrthoDB" id="2644341at2"/>
<evidence type="ECO:0000256" key="1">
    <source>
        <dbReference type="SAM" id="SignalP"/>
    </source>
</evidence>
<keyword evidence="1" id="KW-0732">Signal</keyword>
<protein>
    <submittedName>
        <fullName evidence="2">Extracellular solute-binding protein</fullName>
    </submittedName>
</protein>
<reference evidence="2 3" key="1">
    <citation type="submission" date="2018-12" db="EMBL/GenBank/DDBJ databases">
        <authorList>
            <person name="Li F."/>
        </authorList>
    </citation>
    <scope>NUCLEOTIDE SEQUENCE [LARGE SCALE GENOMIC DNA]</scope>
    <source>
        <strain evidence="2 3">EGI 6500705</strain>
    </source>
</reference>
<name>A0A3S0VIR3_9MICO</name>
<dbReference type="Gene3D" id="3.40.190.10">
    <property type="entry name" value="Periplasmic binding protein-like II"/>
    <property type="match status" value="1"/>
</dbReference>
<dbReference type="InterPro" id="IPR050490">
    <property type="entry name" value="Bact_solute-bd_prot1"/>
</dbReference>
<dbReference type="PANTHER" id="PTHR43649:SF16">
    <property type="entry name" value="SUGAR-BINDING LIPOPROTEIN"/>
    <property type="match status" value="1"/>
</dbReference>
<accession>A0A3S0VIR3</accession>
<dbReference type="InterPro" id="IPR006059">
    <property type="entry name" value="SBP"/>
</dbReference>
<dbReference type="SUPFAM" id="SSF53850">
    <property type="entry name" value="Periplasmic binding protein-like II"/>
    <property type="match status" value="1"/>
</dbReference>
<feature type="chain" id="PRO_5038503148" evidence="1">
    <location>
        <begin position="26"/>
        <end position="455"/>
    </location>
</feature>
<dbReference type="PANTHER" id="PTHR43649">
    <property type="entry name" value="ARABINOSE-BINDING PROTEIN-RELATED"/>
    <property type="match status" value="1"/>
</dbReference>
<proteinExistence type="predicted"/>